<feature type="non-terminal residue" evidence="2">
    <location>
        <position position="1"/>
    </location>
</feature>
<keyword evidence="1" id="KW-0472">Membrane</keyword>
<accession>A0ABN9YBC3</accession>
<evidence type="ECO:0000313" key="2">
    <source>
        <dbReference type="EMBL" id="CAK0910032.1"/>
    </source>
</evidence>
<dbReference type="EMBL" id="CAUYUJ010022308">
    <property type="protein sequence ID" value="CAK0910032.1"/>
    <property type="molecule type" value="Genomic_DNA"/>
</dbReference>
<gene>
    <name evidence="2" type="ORF">PCOR1329_LOCUS84295</name>
</gene>
<proteinExistence type="predicted"/>
<evidence type="ECO:0008006" key="4">
    <source>
        <dbReference type="Google" id="ProtNLM"/>
    </source>
</evidence>
<evidence type="ECO:0000313" key="3">
    <source>
        <dbReference type="Proteomes" id="UP001189429"/>
    </source>
</evidence>
<comment type="caution">
    <text evidence="2">The sequence shown here is derived from an EMBL/GenBank/DDBJ whole genome shotgun (WGS) entry which is preliminary data.</text>
</comment>
<dbReference type="Proteomes" id="UP001189429">
    <property type="component" value="Unassembled WGS sequence"/>
</dbReference>
<organism evidence="2 3">
    <name type="scientific">Prorocentrum cordatum</name>
    <dbReference type="NCBI Taxonomy" id="2364126"/>
    <lineage>
        <taxon>Eukaryota</taxon>
        <taxon>Sar</taxon>
        <taxon>Alveolata</taxon>
        <taxon>Dinophyceae</taxon>
        <taxon>Prorocentrales</taxon>
        <taxon>Prorocentraceae</taxon>
        <taxon>Prorocentrum</taxon>
    </lineage>
</organism>
<reference evidence="2" key="1">
    <citation type="submission" date="2023-10" db="EMBL/GenBank/DDBJ databases">
        <authorList>
            <person name="Chen Y."/>
            <person name="Shah S."/>
            <person name="Dougan E. K."/>
            <person name="Thang M."/>
            <person name="Chan C."/>
        </authorList>
    </citation>
    <scope>NUCLEOTIDE SEQUENCE [LARGE SCALE GENOMIC DNA]</scope>
</reference>
<name>A0ABN9YBC3_9DINO</name>
<feature type="transmembrane region" description="Helical" evidence="1">
    <location>
        <begin position="170"/>
        <end position="197"/>
    </location>
</feature>
<protein>
    <recommendedName>
        <fullName evidence="4">Nuclear pore complex protein Nup85</fullName>
    </recommendedName>
</protein>
<keyword evidence="1" id="KW-1133">Transmembrane helix</keyword>
<evidence type="ECO:0000256" key="1">
    <source>
        <dbReference type="SAM" id="Phobius"/>
    </source>
</evidence>
<keyword evidence="3" id="KW-1185">Reference proteome</keyword>
<sequence length="199" mass="22319">DVCQPDWWLEKVPRLNSSQQKQLISFSRKWRRLRQTPCVGRLVESALAVVEDEAICAELGNSTEFLRAVGSAKELDDYGAVFRSFLLGRHVTLDEASRGRLLSLARRLEHFQLWNNKTQEGTQCLKELMDCMERDTAVGCHAVAEVLHDEGVVKLCNALAPLMEDAMAKWVFSVLFVLLVLGCSGTLCMAASCRVICCR</sequence>
<keyword evidence="1" id="KW-0812">Transmembrane</keyword>